<dbReference type="Proteomes" id="UP000282454">
    <property type="component" value="Unassembled WGS sequence"/>
</dbReference>
<dbReference type="Pfam" id="PF01242">
    <property type="entry name" value="PTPS"/>
    <property type="match status" value="1"/>
</dbReference>
<dbReference type="SUPFAM" id="SSF55620">
    <property type="entry name" value="Tetrahydrobiopterin biosynthesis enzymes-like"/>
    <property type="match status" value="1"/>
</dbReference>
<dbReference type="UniPathway" id="UPA00391"/>
<keyword evidence="8" id="KW-1185">Reference proteome</keyword>
<evidence type="ECO:0000256" key="4">
    <source>
        <dbReference type="ARBA" id="ARBA00018141"/>
    </source>
</evidence>
<protein>
    <recommendedName>
        <fullName evidence="4">6-carboxy-5,6,7,8-tetrahydropterin synthase</fullName>
        <ecNumber evidence="3">4.1.2.50</ecNumber>
    </recommendedName>
    <alternativeName>
        <fullName evidence="5">Queuosine biosynthesis protein QueD</fullName>
    </alternativeName>
</protein>
<name>A0A421B212_9PSEU</name>
<evidence type="ECO:0000256" key="6">
    <source>
        <dbReference type="ARBA" id="ARBA00048807"/>
    </source>
</evidence>
<dbReference type="EC" id="4.1.2.50" evidence="3"/>
<evidence type="ECO:0000313" key="7">
    <source>
        <dbReference type="EMBL" id="RLK58382.1"/>
    </source>
</evidence>
<dbReference type="GO" id="GO:0070497">
    <property type="term" value="F:6-carboxytetrahydropterin synthase activity"/>
    <property type="evidence" value="ECO:0007669"/>
    <property type="project" value="UniProtKB-EC"/>
</dbReference>
<reference evidence="7 8" key="1">
    <citation type="submission" date="2018-10" db="EMBL/GenBank/DDBJ databases">
        <title>Genomic Encyclopedia of Archaeal and Bacterial Type Strains, Phase II (KMG-II): from individual species to whole genera.</title>
        <authorList>
            <person name="Goeker M."/>
        </authorList>
    </citation>
    <scope>NUCLEOTIDE SEQUENCE [LARGE SCALE GENOMIC DNA]</scope>
    <source>
        <strain evidence="7 8">DSM 45657</strain>
    </source>
</reference>
<dbReference type="InterPro" id="IPR038418">
    <property type="entry name" value="6-PTP_synth/QueD_sf"/>
</dbReference>
<sequence>MTDADTMIDSGRVTIGKRFEFSAGHELRTLGSGHRCFGNHAHNYVVTMTVVVADALDELGFVTDFATLAPFGRYLAGAFDHRLLNDMVPDVRGAGGVSGSVVHRADRTGDLRAVGVDAGRADPAIGGDMAPGLSAALPCTGAGRRPGSEQVLAERFVSVLELGWNLSPCLYVLTGAR</sequence>
<dbReference type="Gene3D" id="3.30.479.10">
    <property type="entry name" value="6-pyruvoyl tetrahydropterin synthase/QueD"/>
    <property type="match status" value="1"/>
</dbReference>
<comment type="pathway">
    <text evidence="1">Purine metabolism; 7-cyano-7-deazaguanine biosynthesis.</text>
</comment>
<evidence type="ECO:0000313" key="8">
    <source>
        <dbReference type="Proteomes" id="UP000282454"/>
    </source>
</evidence>
<proteinExistence type="inferred from homology"/>
<accession>A0A421B212</accession>
<organism evidence="7 8">
    <name type="scientific">Actinokineospora cianjurensis</name>
    <dbReference type="NCBI Taxonomy" id="585224"/>
    <lineage>
        <taxon>Bacteria</taxon>
        <taxon>Bacillati</taxon>
        <taxon>Actinomycetota</taxon>
        <taxon>Actinomycetes</taxon>
        <taxon>Pseudonocardiales</taxon>
        <taxon>Pseudonocardiaceae</taxon>
        <taxon>Actinokineospora</taxon>
    </lineage>
</organism>
<evidence type="ECO:0000256" key="5">
    <source>
        <dbReference type="ARBA" id="ARBA00031449"/>
    </source>
</evidence>
<comment type="catalytic activity">
    <reaction evidence="6">
        <text>7,8-dihydroneopterin 3'-triphosphate + H2O = 6-carboxy-5,6,7,8-tetrahydropterin + triphosphate + acetaldehyde + 2 H(+)</text>
        <dbReference type="Rhea" id="RHEA:27966"/>
        <dbReference type="ChEBI" id="CHEBI:15343"/>
        <dbReference type="ChEBI" id="CHEBI:15377"/>
        <dbReference type="ChEBI" id="CHEBI:15378"/>
        <dbReference type="ChEBI" id="CHEBI:18036"/>
        <dbReference type="ChEBI" id="CHEBI:58462"/>
        <dbReference type="ChEBI" id="CHEBI:61032"/>
        <dbReference type="EC" id="4.1.2.50"/>
    </reaction>
</comment>
<comment type="caution">
    <text evidence="7">The sequence shown here is derived from an EMBL/GenBank/DDBJ whole genome shotgun (WGS) entry which is preliminary data.</text>
</comment>
<dbReference type="InterPro" id="IPR007115">
    <property type="entry name" value="6-PTP_synth/QueD"/>
</dbReference>
<comment type="similarity">
    <text evidence="2">Belongs to the PTPS family. QueD subfamily.</text>
</comment>
<evidence type="ECO:0000256" key="2">
    <source>
        <dbReference type="ARBA" id="ARBA00008900"/>
    </source>
</evidence>
<evidence type="ECO:0000256" key="1">
    <source>
        <dbReference type="ARBA" id="ARBA00005061"/>
    </source>
</evidence>
<dbReference type="AlphaFoldDB" id="A0A421B212"/>
<dbReference type="RefSeq" id="WP_211346715.1">
    <property type="nucleotide sequence ID" value="NZ_RCDD01000003.1"/>
</dbReference>
<gene>
    <name evidence="7" type="ORF">CLV68_4481</name>
</gene>
<evidence type="ECO:0000256" key="3">
    <source>
        <dbReference type="ARBA" id="ARBA00012982"/>
    </source>
</evidence>
<dbReference type="EMBL" id="RCDD01000003">
    <property type="protein sequence ID" value="RLK58382.1"/>
    <property type="molecule type" value="Genomic_DNA"/>
</dbReference>